<dbReference type="PANTHER" id="PTHR30176:SF3">
    <property type="entry name" value="FERREDOXIN-TYPE PROTEIN NAPH"/>
    <property type="match status" value="1"/>
</dbReference>
<feature type="transmembrane region" description="Helical" evidence="8">
    <location>
        <begin position="220"/>
        <end position="237"/>
    </location>
</feature>
<evidence type="ECO:0000256" key="2">
    <source>
        <dbReference type="ARBA" id="ARBA00022485"/>
    </source>
</evidence>
<keyword evidence="2" id="KW-0004">4Fe-4S</keyword>
<organism evidence="10 11">
    <name type="scientific">Phenylobacterium koreense</name>
    <dbReference type="NCBI Taxonomy" id="266125"/>
    <lineage>
        <taxon>Bacteria</taxon>
        <taxon>Pseudomonadati</taxon>
        <taxon>Pseudomonadota</taxon>
        <taxon>Alphaproteobacteria</taxon>
        <taxon>Caulobacterales</taxon>
        <taxon>Caulobacteraceae</taxon>
        <taxon>Phenylobacterium</taxon>
    </lineage>
</organism>
<feature type="transmembrane region" description="Helical" evidence="8">
    <location>
        <begin position="363"/>
        <end position="381"/>
    </location>
</feature>
<proteinExistence type="predicted"/>
<keyword evidence="8" id="KW-0812">Transmembrane</keyword>
<protein>
    <submittedName>
        <fullName evidence="10">Cytochrome c oxidase accessory protein FixG</fullName>
    </submittedName>
</protein>
<keyword evidence="6" id="KW-0411">Iron-sulfur</keyword>
<keyword evidence="11" id="KW-1185">Reference proteome</keyword>
<dbReference type="Proteomes" id="UP001549110">
    <property type="component" value="Unassembled WGS sequence"/>
</dbReference>
<evidence type="ECO:0000313" key="10">
    <source>
        <dbReference type="EMBL" id="MET3525255.1"/>
    </source>
</evidence>
<dbReference type="Pfam" id="PF12801">
    <property type="entry name" value="Fer4_5"/>
    <property type="match status" value="1"/>
</dbReference>
<dbReference type="NCBIfam" id="TIGR02745">
    <property type="entry name" value="ccoG_rdxA_fixG"/>
    <property type="match status" value="1"/>
</dbReference>
<dbReference type="Pfam" id="PF13746">
    <property type="entry name" value="Fer4_18"/>
    <property type="match status" value="1"/>
</dbReference>
<dbReference type="SUPFAM" id="SSF54862">
    <property type="entry name" value="4Fe-4S ferredoxins"/>
    <property type="match status" value="1"/>
</dbReference>
<evidence type="ECO:0000256" key="1">
    <source>
        <dbReference type="ARBA" id="ARBA00022448"/>
    </source>
</evidence>
<dbReference type="RefSeq" id="WP_331929546.1">
    <property type="nucleotide sequence ID" value="NZ_JBEPLU010000001.1"/>
</dbReference>
<dbReference type="InterPro" id="IPR014116">
    <property type="entry name" value="Cyt_c_oxidase_cbb3_FixG"/>
</dbReference>
<keyword evidence="3" id="KW-0479">Metal-binding</keyword>
<comment type="caution">
    <text evidence="10">The sequence shown here is derived from an EMBL/GenBank/DDBJ whole genome shotgun (WGS) entry which is preliminary data.</text>
</comment>
<reference evidence="10 11" key="1">
    <citation type="submission" date="2024-06" db="EMBL/GenBank/DDBJ databases">
        <title>Genomic Encyclopedia of Type Strains, Phase IV (KMG-IV): sequencing the most valuable type-strain genomes for metagenomic binning, comparative biology and taxonomic classification.</title>
        <authorList>
            <person name="Goeker M."/>
        </authorList>
    </citation>
    <scope>NUCLEOTIDE SEQUENCE [LARGE SCALE GENOMIC DNA]</scope>
    <source>
        <strain evidence="10 11">DSM 17809</strain>
    </source>
</reference>
<evidence type="ECO:0000256" key="8">
    <source>
        <dbReference type="SAM" id="Phobius"/>
    </source>
</evidence>
<dbReference type="InterPro" id="IPR032879">
    <property type="entry name" value="FixG_C"/>
</dbReference>
<dbReference type="Gene3D" id="2.60.40.10">
    <property type="entry name" value="Immunoglobulins"/>
    <property type="match status" value="1"/>
</dbReference>
<keyword evidence="8" id="KW-0472">Membrane</keyword>
<keyword evidence="5" id="KW-0408">Iron</keyword>
<dbReference type="InterPro" id="IPR017900">
    <property type="entry name" value="4Fe4S_Fe_S_CS"/>
</dbReference>
<feature type="transmembrane region" description="Helical" evidence="8">
    <location>
        <begin position="109"/>
        <end position="130"/>
    </location>
</feature>
<evidence type="ECO:0000256" key="6">
    <source>
        <dbReference type="ARBA" id="ARBA00023014"/>
    </source>
</evidence>
<evidence type="ECO:0000256" key="7">
    <source>
        <dbReference type="SAM" id="MobiDB-lite"/>
    </source>
</evidence>
<name>A0ABV2EE10_9CAUL</name>
<evidence type="ECO:0000313" key="11">
    <source>
        <dbReference type="Proteomes" id="UP001549110"/>
    </source>
</evidence>
<dbReference type="PROSITE" id="PS51379">
    <property type="entry name" value="4FE4S_FER_2"/>
    <property type="match status" value="1"/>
</dbReference>
<accession>A0ABV2EE10</accession>
<evidence type="ECO:0000256" key="4">
    <source>
        <dbReference type="ARBA" id="ARBA00022982"/>
    </source>
</evidence>
<gene>
    <name evidence="10" type="ORF">ABID41_000350</name>
</gene>
<feature type="region of interest" description="Disordered" evidence="7">
    <location>
        <begin position="1"/>
        <end position="35"/>
    </location>
</feature>
<evidence type="ECO:0000256" key="3">
    <source>
        <dbReference type="ARBA" id="ARBA00022723"/>
    </source>
</evidence>
<evidence type="ECO:0000259" key="9">
    <source>
        <dbReference type="PROSITE" id="PS51379"/>
    </source>
</evidence>
<dbReference type="InterPro" id="IPR013783">
    <property type="entry name" value="Ig-like_fold"/>
</dbReference>
<dbReference type="EMBL" id="JBEPLU010000001">
    <property type="protein sequence ID" value="MET3525255.1"/>
    <property type="molecule type" value="Genomic_DNA"/>
</dbReference>
<dbReference type="PROSITE" id="PS00198">
    <property type="entry name" value="4FE4S_FER_1"/>
    <property type="match status" value="1"/>
</dbReference>
<keyword evidence="4" id="KW-0249">Electron transport</keyword>
<sequence length="503" mass="55680">MTVVIDRTHSTPPDPKGSGPVSAAARARSSNKPPSGGLYKARAAIYPKLVHGRWRAIKWALMILMLGIYYVTPWIRWDRPGSLPDQAVLVDFTGRRFYFFDIQLWPQEVHFITGLLVMAALALFLVSALFGRLWCGYACPQTVWTDLFIYVERMFEGDRNARMRLDAAPWSFNKLWRKVGKHITWLAIGFSTGGAWIFYFHDAPTLLSDFWIGHGPMTGYLFAGLLTFTTYVFAGAMREQVCIYMCPWPRIQGAMLDSHSLQVTYRYDRGEPRGAHKKGSDWTGRGDCVDCKQCVTACPMGIDIRDGAQLECINCGLCIDACDEIMIKVGRPKALIAYDTDAAVEARAAGKPAVYKLVRSRTMFYAVALSIVSALMIWGLTHRSSLDLHVLHDRNPVFVRLHDGAVRNGYTLKIANRSFHDVEAIVAFEGAKGSILKTPGAKATGETITVSVPANGVEAVRVFVSLPSDSLTATNLPGAFIVRTPAETARVKTTFLSGAANPR</sequence>
<evidence type="ECO:0000256" key="5">
    <source>
        <dbReference type="ARBA" id="ARBA00023004"/>
    </source>
</evidence>
<dbReference type="PANTHER" id="PTHR30176">
    <property type="entry name" value="FERREDOXIN-TYPE PROTEIN NAPH"/>
    <property type="match status" value="1"/>
</dbReference>
<keyword evidence="8" id="KW-1133">Transmembrane helix</keyword>
<dbReference type="Pfam" id="PF11614">
    <property type="entry name" value="FixG_C"/>
    <property type="match status" value="1"/>
</dbReference>
<dbReference type="InterPro" id="IPR017896">
    <property type="entry name" value="4Fe4S_Fe-S-bd"/>
</dbReference>
<feature type="transmembrane region" description="Helical" evidence="8">
    <location>
        <begin position="183"/>
        <end position="200"/>
    </location>
</feature>
<feature type="transmembrane region" description="Helical" evidence="8">
    <location>
        <begin position="56"/>
        <end position="75"/>
    </location>
</feature>
<feature type="domain" description="4Fe-4S ferredoxin-type" evidence="9">
    <location>
        <begin position="300"/>
        <end position="332"/>
    </location>
</feature>
<keyword evidence="1" id="KW-0813">Transport</keyword>
<dbReference type="InterPro" id="IPR051684">
    <property type="entry name" value="Electron_Trans/Redox"/>
</dbReference>